<dbReference type="RefSeq" id="WP_070070590.1">
    <property type="nucleotide sequence ID" value="NZ_MKKK01000050.1"/>
</dbReference>
<organism evidence="1 2">
    <name type="scientific">Acinetobacter qingfengensis</name>
    <dbReference type="NCBI Taxonomy" id="1262585"/>
    <lineage>
        <taxon>Bacteria</taxon>
        <taxon>Pseudomonadati</taxon>
        <taxon>Pseudomonadota</taxon>
        <taxon>Gammaproteobacteria</taxon>
        <taxon>Moraxellales</taxon>
        <taxon>Moraxellaceae</taxon>
        <taxon>Acinetobacter</taxon>
    </lineage>
</organism>
<dbReference type="CDD" id="cd00580">
    <property type="entry name" value="CHMI"/>
    <property type="match status" value="1"/>
</dbReference>
<dbReference type="Pfam" id="PF02962">
    <property type="entry name" value="CHMI"/>
    <property type="match status" value="1"/>
</dbReference>
<reference evidence="1 2" key="1">
    <citation type="submission" date="2016-09" db="EMBL/GenBank/DDBJ databases">
        <authorList>
            <person name="Capua I."/>
            <person name="De Benedictis P."/>
            <person name="Joannis T."/>
            <person name="Lombin L.H."/>
            <person name="Cattoli G."/>
        </authorList>
    </citation>
    <scope>NUCLEOTIDE SEQUENCE [LARGE SCALE GENOMIC DNA]</scope>
    <source>
        <strain evidence="1 2">ANC 4671</strain>
    </source>
</reference>
<dbReference type="STRING" id="1262585.BJI46_14295"/>
<dbReference type="SUPFAM" id="SSF55331">
    <property type="entry name" value="Tautomerase/MIF"/>
    <property type="match status" value="1"/>
</dbReference>
<dbReference type="PANTHER" id="PTHR37950:SF1">
    <property type="entry name" value="4-HYDROXYPHENYLACETATE CATABOLISM PROTEIN"/>
    <property type="match status" value="1"/>
</dbReference>
<dbReference type="EMBL" id="MKKK01000050">
    <property type="protein sequence ID" value="OEY93275.1"/>
    <property type="molecule type" value="Genomic_DNA"/>
</dbReference>
<gene>
    <name evidence="1" type="ORF">BJI46_14295</name>
</gene>
<sequence length="123" mass="14290">MPHIIVEQSANLKNIDAIDLLTELNHALFASGSVAHIDEIKSRLRIDDDFVIGSGNHHQAYIHVKIHLLSGRTFEQKQKISECVMQRLKQYKFFNADQLELQLCVELIEMDREFYIKTKLNLN</sequence>
<dbReference type="InterPro" id="IPR014347">
    <property type="entry name" value="Tautomerase/MIF_sf"/>
</dbReference>
<evidence type="ECO:0000313" key="1">
    <source>
        <dbReference type="EMBL" id="OEY93275.1"/>
    </source>
</evidence>
<evidence type="ECO:0000313" key="2">
    <source>
        <dbReference type="Proteomes" id="UP000185895"/>
    </source>
</evidence>
<comment type="caution">
    <text evidence="1">The sequence shown here is derived from an EMBL/GenBank/DDBJ whole genome shotgun (WGS) entry which is preliminary data.</text>
</comment>
<dbReference type="PANTHER" id="PTHR37950">
    <property type="entry name" value="4-HYDROXYPHENYLACETATE CATABOLISM PROTEIN"/>
    <property type="match status" value="1"/>
</dbReference>
<evidence type="ECO:0008006" key="3">
    <source>
        <dbReference type="Google" id="ProtNLM"/>
    </source>
</evidence>
<keyword evidence="2" id="KW-1185">Reference proteome</keyword>
<dbReference type="GO" id="GO:0008704">
    <property type="term" value="F:5-carboxymethyl-2-hydroxymuconate delta-isomerase activity"/>
    <property type="evidence" value="ECO:0007669"/>
    <property type="project" value="InterPro"/>
</dbReference>
<dbReference type="AlphaFoldDB" id="A0A1E7R1U1"/>
<dbReference type="InterPro" id="IPR004220">
    <property type="entry name" value="5-COMe_2-OHmuconate_Isoase"/>
</dbReference>
<accession>A0A1E7R1U1</accession>
<proteinExistence type="predicted"/>
<dbReference type="Proteomes" id="UP000185895">
    <property type="component" value="Unassembled WGS sequence"/>
</dbReference>
<name>A0A1E7R1U1_9GAMM</name>
<dbReference type="Gene3D" id="3.30.429.10">
    <property type="entry name" value="Macrophage Migration Inhibitory Factor"/>
    <property type="match status" value="1"/>
</dbReference>
<protein>
    <recommendedName>
        <fullName evidence="3">5-carboxymethyl-2-hydroxymuconate Delta-isomerase</fullName>
    </recommendedName>
</protein>